<dbReference type="AlphaFoldDB" id="A0A5P2WYR1"/>
<sequence>MHLRHVRTLLHEIADDLVEGELLELQRARHLSDFDRDAAEELQNSDDGFRGLRRDFPRPWATASLPCGRIL</sequence>
<dbReference type="Proteomes" id="UP000326505">
    <property type="component" value="Chromosome"/>
</dbReference>
<accession>A0A5P2WYR1</accession>
<protein>
    <submittedName>
        <fullName evidence="1">Uncharacterized protein</fullName>
    </submittedName>
</protein>
<proteinExistence type="predicted"/>
<organism evidence="1 2">
    <name type="scientific">Streptomyces spectabilis</name>
    <dbReference type="NCBI Taxonomy" id="68270"/>
    <lineage>
        <taxon>Bacteria</taxon>
        <taxon>Bacillati</taxon>
        <taxon>Actinomycetota</taxon>
        <taxon>Actinomycetes</taxon>
        <taxon>Kitasatosporales</taxon>
        <taxon>Streptomycetaceae</taxon>
        <taxon>Streptomyces</taxon>
    </lineage>
</organism>
<evidence type="ECO:0000313" key="2">
    <source>
        <dbReference type="Proteomes" id="UP000326505"/>
    </source>
</evidence>
<name>A0A5P2WYR1_STRST</name>
<evidence type="ECO:0000313" key="1">
    <source>
        <dbReference type="EMBL" id="QEV57907.1"/>
    </source>
</evidence>
<reference evidence="1 2" key="1">
    <citation type="submission" date="2017-09" db="EMBL/GenBank/DDBJ databases">
        <authorList>
            <person name="Lee N."/>
            <person name="Cho B.-K."/>
        </authorList>
    </citation>
    <scope>NUCLEOTIDE SEQUENCE [LARGE SCALE GENOMIC DNA]</scope>
    <source>
        <strain evidence="1 2">ATCC 27465</strain>
    </source>
</reference>
<dbReference type="KEGG" id="sspb:CP982_03600"/>
<gene>
    <name evidence="1" type="ORF">CP982_03600</name>
</gene>
<dbReference type="EMBL" id="CP023690">
    <property type="protein sequence ID" value="QEV57907.1"/>
    <property type="molecule type" value="Genomic_DNA"/>
</dbReference>